<evidence type="ECO:0000313" key="1">
    <source>
        <dbReference type="EMBL" id="GAV62752.1"/>
    </source>
</evidence>
<name>A0A1Q3B4R6_CEPFO</name>
<dbReference type="EMBL" id="BDDD01000273">
    <property type="protein sequence ID" value="GAV62752.1"/>
    <property type="molecule type" value="Genomic_DNA"/>
</dbReference>
<comment type="caution">
    <text evidence="1">The sequence shown here is derived from an EMBL/GenBank/DDBJ whole genome shotgun (WGS) entry which is preliminary data.</text>
</comment>
<accession>A0A1Q3B4R6</accession>
<proteinExistence type="predicted"/>
<dbReference type="AlphaFoldDB" id="A0A1Q3B4R6"/>
<sequence>MPLFLGRTAVVLPSRQLSLGSKGIFPISITNIRFICYNQGNITPIQRSFLFFKKFPDVILDKKQLQRILAILNYIINLQDLYIPLNQRLRNKNTQSIKQIKIYAKEIPYLCSASPLAFKIVETNTDIGYGSNLKQLVDNKEQLMQLPALYYVFYIICLIPPNSILTKDINKLFQDCRKLYLLFKANQIHYQSPSPIEIENRNLTHRLLQEKLKTHLASLCAFKKFLACETIEFYLCVHENTFYSNHSMHKRKNFPKTFICKTIFLFVLQEMKSIEATLSPTEIKKNMSDTLSPTKIKKNINDTL</sequence>
<organism evidence="1 2">
    <name type="scientific">Cephalotus follicularis</name>
    <name type="common">Albany pitcher plant</name>
    <dbReference type="NCBI Taxonomy" id="3775"/>
    <lineage>
        <taxon>Eukaryota</taxon>
        <taxon>Viridiplantae</taxon>
        <taxon>Streptophyta</taxon>
        <taxon>Embryophyta</taxon>
        <taxon>Tracheophyta</taxon>
        <taxon>Spermatophyta</taxon>
        <taxon>Magnoliopsida</taxon>
        <taxon>eudicotyledons</taxon>
        <taxon>Gunneridae</taxon>
        <taxon>Pentapetalae</taxon>
        <taxon>rosids</taxon>
        <taxon>fabids</taxon>
        <taxon>Oxalidales</taxon>
        <taxon>Cephalotaceae</taxon>
        <taxon>Cephalotus</taxon>
    </lineage>
</organism>
<protein>
    <submittedName>
        <fullName evidence="1">Uncharacterized protein</fullName>
    </submittedName>
</protein>
<dbReference type="InParanoid" id="A0A1Q3B4R6"/>
<keyword evidence="2" id="KW-1185">Reference proteome</keyword>
<dbReference type="Proteomes" id="UP000187406">
    <property type="component" value="Unassembled WGS sequence"/>
</dbReference>
<gene>
    <name evidence="1" type="ORF">CFOL_v3_06275</name>
</gene>
<reference evidence="2" key="1">
    <citation type="submission" date="2016-04" db="EMBL/GenBank/DDBJ databases">
        <title>Cephalotus genome sequencing.</title>
        <authorList>
            <person name="Fukushima K."/>
            <person name="Hasebe M."/>
            <person name="Fang X."/>
        </authorList>
    </citation>
    <scope>NUCLEOTIDE SEQUENCE [LARGE SCALE GENOMIC DNA]</scope>
    <source>
        <strain evidence="2">cv. St1</strain>
    </source>
</reference>
<dbReference type="OrthoDB" id="1742525at2759"/>
<evidence type="ECO:0000313" key="2">
    <source>
        <dbReference type="Proteomes" id="UP000187406"/>
    </source>
</evidence>